<sequence>MPKTLCLLLFTFLAGLIRVTAQPSADPARVPNSEVVRVGVLPDGPYSWAQIRTDTTLAFGPADSLRPARARGYWLKLTLCNHRRRAEATELLVLPNLDNTLFFFDEEARAWRTRRAGVAVPTDRQRVKGPLPLWLPARATTTVYVRVRLSPRAALPAAIGLRVQLEPAAVARKTDDFFGTAWAVALAVLGVLLLTNLSAYFRSRDRATLYYICTQVGAVLYVTAFRGYFKVLFPTPVFSLLVLPDGRSYAYTLNNVLMHLSVVLLLTGFVQMTRAYLPTAARLPGLDVALRYALRGYCAFTAVVAAVNVGGFYLNYYTLLLDNLLVLGVILLLLFTTVAAYRQRLPLARTYLLANVLPLLCVAGVAVYHVIFGFDNNGNLLLPDLAIVSHALCFSAALSLRLQNLQRTLLATEQEARALALDIQEHELRHREIVLKNSHIQAALLEMQRRQQARDQHTQALSQDNEQHEATNQELREQLEANQRELASTTLYVTQKNALLAELKQQIRELSAQRPDQQPELAGIQSILQTNLYLDEDWAKFKLHFEQVHPRFFEELQARYPALTKNEQRLYCYFHIHLATKEIAALLNIDPASVRRAKTRLYKKIAAADQAAGRTPPPEPPLSVE</sequence>
<keyword evidence="3" id="KW-0732">Signal</keyword>
<dbReference type="GO" id="GO:0006355">
    <property type="term" value="P:regulation of DNA-templated transcription"/>
    <property type="evidence" value="ECO:0007669"/>
    <property type="project" value="InterPro"/>
</dbReference>
<dbReference type="Pfam" id="PF07696">
    <property type="entry name" value="7TMR-DISMED2"/>
    <property type="match status" value="1"/>
</dbReference>
<feature type="transmembrane region" description="Helical" evidence="2">
    <location>
        <begin position="177"/>
        <end position="197"/>
    </location>
</feature>
<feature type="coiled-coil region" evidence="1">
    <location>
        <begin position="458"/>
        <end position="513"/>
    </location>
</feature>
<feature type="domain" description="7TM-DISM receptor extracellular" evidence="5">
    <location>
        <begin position="69"/>
        <end position="151"/>
    </location>
</feature>
<evidence type="ECO:0000259" key="4">
    <source>
        <dbReference type="Pfam" id="PF07695"/>
    </source>
</evidence>
<dbReference type="InterPro" id="IPR011622">
    <property type="entry name" value="7TMR_DISM_rcpt_extracell_dom2"/>
</dbReference>
<organism evidence="6 7">
    <name type="scientific">Hymenobacter daecheongensis DSM 21074</name>
    <dbReference type="NCBI Taxonomy" id="1121955"/>
    <lineage>
        <taxon>Bacteria</taxon>
        <taxon>Pseudomonadati</taxon>
        <taxon>Bacteroidota</taxon>
        <taxon>Cytophagia</taxon>
        <taxon>Cytophagales</taxon>
        <taxon>Hymenobacteraceae</taxon>
        <taxon>Hymenobacter</taxon>
    </lineage>
</organism>
<protein>
    <submittedName>
        <fullName evidence="6">7TMR-DISM extracellular 2</fullName>
    </submittedName>
</protein>
<evidence type="ECO:0000256" key="3">
    <source>
        <dbReference type="SAM" id="SignalP"/>
    </source>
</evidence>
<feature type="transmembrane region" description="Helical" evidence="2">
    <location>
        <begin position="249"/>
        <end position="271"/>
    </location>
</feature>
<dbReference type="InterPro" id="IPR016032">
    <property type="entry name" value="Sig_transdc_resp-reg_C-effctor"/>
</dbReference>
<dbReference type="SUPFAM" id="SSF46894">
    <property type="entry name" value="C-terminal effector domain of the bipartite response regulators"/>
    <property type="match status" value="1"/>
</dbReference>
<gene>
    <name evidence="6" type="ORF">SAMN02745146_2836</name>
</gene>
<keyword evidence="7" id="KW-1185">Reference proteome</keyword>
<evidence type="ECO:0000313" key="7">
    <source>
        <dbReference type="Proteomes" id="UP000184418"/>
    </source>
</evidence>
<proteinExistence type="predicted"/>
<keyword evidence="2" id="KW-0472">Membrane</keyword>
<dbReference type="InterPro" id="IPR011623">
    <property type="entry name" value="7TMR_DISM_rcpt_extracell_dom1"/>
</dbReference>
<name>A0A1M6I878_9BACT</name>
<keyword evidence="2" id="KW-0812">Transmembrane</keyword>
<feature type="signal peptide" evidence="3">
    <location>
        <begin position="1"/>
        <end position="21"/>
    </location>
</feature>
<accession>A0A1M6I878</accession>
<keyword evidence="2" id="KW-1133">Transmembrane helix</keyword>
<keyword evidence="1" id="KW-0175">Coiled coil</keyword>
<feature type="transmembrane region" description="Helical" evidence="2">
    <location>
        <begin position="320"/>
        <end position="340"/>
    </location>
</feature>
<dbReference type="AlphaFoldDB" id="A0A1M6I878"/>
<feature type="domain" description="7TM-DISM receptor extracellular" evidence="4">
    <location>
        <begin position="182"/>
        <end position="399"/>
    </location>
</feature>
<feature type="transmembrane region" description="Helical" evidence="2">
    <location>
        <begin position="292"/>
        <end position="314"/>
    </location>
</feature>
<dbReference type="GO" id="GO:0003677">
    <property type="term" value="F:DNA binding"/>
    <property type="evidence" value="ECO:0007669"/>
    <property type="project" value="InterPro"/>
</dbReference>
<evidence type="ECO:0000313" key="6">
    <source>
        <dbReference type="EMBL" id="SHJ30681.1"/>
    </source>
</evidence>
<evidence type="ECO:0000256" key="2">
    <source>
        <dbReference type="SAM" id="Phobius"/>
    </source>
</evidence>
<feature type="transmembrane region" description="Helical" evidence="2">
    <location>
        <begin position="352"/>
        <end position="374"/>
    </location>
</feature>
<reference evidence="6 7" key="1">
    <citation type="submission" date="2016-11" db="EMBL/GenBank/DDBJ databases">
        <authorList>
            <person name="Jaros S."/>
            <person name="Januszkiewicz K."/>
            <person name="Wedrychowicz H."/>
        </authorList>
    </citation>
    <scope>NUCLEOTIDE SEQUENCE [LARGE SCALE GENOMIC DNA]</scope>
    <source>
        <strain evidence="6 7">DSM 21074</strain>
    </source>
</reference>
<feature type="chain" id="PRO_5013268803" evidence="3">
    <location>
        <begin position="22"/>
        <end position="625"/>
    </location>
</feature>
<dbReference type="Pfam" id="PF07695">
    <property type="entry name" value="7TMR-DISM_7TM"/>
    <property type="match status" value="1"/>
</dbReference>
<dbReference type="STRING" id="1121955.SAMN02745146_2836"/>
<feature type="coiled-coil region" evidence="1">
    <location>
        <begin position="395"/>
        <end position="429"/>
    </location>
</feature>
<dbReference type="EMBL" id="FQYN01000005">
    <property type="protein sequence ID" value="SHJ30681.1"/>
    <property type="molecule type" value="Genomic_DNA"/>
</dbReference>
<dbReference type="RefSeq" id="WP_073110437.1">
    <property type="nucleotide sequence ID" value="NZ_FQYN01000005.1"/>
</dbReference>
<feature type="transmembrane region" description="Helical" evidence="2">
    <location>
        <begin position="209"/>
        <end position="229"/>
    </location>
</feature>
<dbReference type="Proteomes" id="UP000184418">
    <property type="component" value="Unassembled WGS sequence"/>
</dbReference>
<evidence type="ECO:0000256" key="1">
    <source>
        <dbReference type="SAM" id="Coils"/>
    </source>
</evidence>
<dbReference type="OrthoDB" id="1523128at2"/>
<evidence type="ECO:0000259" key="5">
    <source>
        <dbReference type="Pfam" id="PF07696"/>
    </source>
</evidence>